<dbReference type="Proteomes" id="UP001148838">
    <property type="component" value="Unassembled WGS sequence"/>
</dbReference>
<protein>
    <submittedName>
        <fullName evidence="2">Uncharacterized protein</fullName>
    </submittedName>
</protein>
<sequence>MLLVLRSVGHLVRQRLSRVHHRLWIHIEWVIMENCWDITVEPEYSEKTPVLPGLWACPTQVIKSEWCFPFHNSNTNTPLHAIVIQTRKEAEIKPERIERLLSSLNQITETNENRNCQSRKYAITKLQENRESLELNRLLQLLVYEDDINIFGENPQIIRESKEILLDAIVLYACETWTLTLREEQRLRVFENKVLRKIFETKWDEVRGEWRKLHNAELHTLFADNMVLLAKEEMILRNMLLELNGSCEQYGMKVNANKTYHSHRKKNKEELNIVALVILTTLKKMYLKLRATDKLLQILLRLETLDSRQGAAGRRGKTNAQSIRDETGSSTGGSGFTL</sequence>
<evidence type="ECO:0000256" key="1">
    <source>
        <dbReference type="SAM" id="MobiDB-lite"/>
    </source>
</evidence>
<comment type="caution">
    <text evidence="2">The sequence shown here is derived from an EMBL/GenBank/DDBJ whole genome shotgun (WGS) entry which is preliminary data.</text>
</comment>
<gene>
    <name evidence="2" type="ORF">ANN_02445</name>
</gene>
<reference evidence="2 3" key="1">
    <citation type="journal article" date="2022" name="Allergy">
        <title>Genome assembly and annotation of Periplaneta americana reveal a comprehensive cockroach allergen profile.</title>
        <authorList>
            <person name="Wang L."/>
            <person name="Xiong Q."/>
            <person name="Saelim N."/>
            <person name="Wang L."/>
            <person name="Nong W."/>
            <person name="Wan A.T."/>
            <person name="Shi M."/>
            <person name="Liu X."/>
            <person name="Cao Q."/>
            <person name="Hui J.H.L."/>
            <person name="Sookrung N."/>
            <person name="Leung T.F."/>
            <person name="Tungtrongchitr A."/>
            <person name="Tsui S.K.W."/>
        </authorList>
    </citation>
    <scope>NUCLEOTIDE SEQUENCE [LARGE SCALE GENOMIC DNA]</scope>
    <source>
        <strain evidence="2">PWHHKU_190912</strain>
    </source>
</reference>
<evidence type="ECO:0000313" key="2">
    <source>
        <dbReference type="EMBL" id="KAJ4451009.1"/>
    </source>
</evidence>
<feature type="region of interest" description="Disordered" evidence="1">
    <location>
        <begin position="310"/>
        <end position="338"/>
    </location>
</feature>
<accession>A0ABQ8TZS3</accession>
<keyword evidence="3" id="KW-1185">Reference proteome</keyword>
<dbReference type="EMBL" id="JAJSOF020000001">
    <property type="protein sequence ID" value="KAJ4451009.1"/>
    <property type="molecule type" value="Genomic_DNA"/>
</dbReference>
<organism evidence="2 3">
    <name type="scientific">Periplaneta americana</name>
    <name type="common">American cockroach</name>
    <name type="synonym">Blatta americana</name>
    <dbReference type="NCBI Taxonomy" id="6978"/>
    <lineage>
        <taxon>Eukaryota</taxon>
        <taxon>Metazoa</taxon>
        <taxon>Ecdysozoa</taxon>
        <taxon>Arthropoda</taxon>
        <taxon>Hexapoda</taxon>
        <taxon>Insecta</taxon>
        <taxon>Pterygota</taxon>
        <taxon>Neoptera</taxon>
        <taxon>Polyneoptera</taxon>
        <taxon>Dictyoptera</taxon>
        <taxon>Blattodea</taxon>
        <taxon>Blattoidea</taxon>
        <taxon>Blattidae</taxon>
        <taxon>Blattinae</taxon>
        <taxon>Periplaneta</taxon>
    </lineage>
</organism>
<proteinExistence type="predicted"/>
<evidence type="ECO:0000313" key="3">
    <source>
        <dbReference type="Proteomes" id="UP001148838"/>
    </source>
</evidence>
<name>A0ABQ8TZS3_PERAM</name>